<evidence type="ECO:0000313" key="2">
    <source>
        <dbReference type="EMBL" id="CAB4200703.1"/>
    </source>
</evidence>
<name>A0A6J5S2A2_9CAUD</name>
<sequence>MSGNDGWEPVASNDGWEPADTKKSTLEFPDAPTFAALEHAHGLKTYKSPLDALANIGEASKDLWAKGGDILASSLGPLMTDNPRARQEIVAKHLTGAEAVDDKYGNPMIRHNGKLYYAARPGEIDAMDIGRAGLGTAMGMPIAAAAVPLAGALGGGVAAYGITNAIAGGAQSVAEDALAKGAGGKSQEIDLKKAGINAAISAAIPVTLQKAVMPAAGYLAERLANLTGRGLLVDAAGQVTAKGARIFHEAGIDPSIMTPQQLRVIQAATLRNFSSTDAARTAGRMALGDEFQVPQTTGQVTGNLDQIGFEDAARNGGKGGAAQSVVRAAGADQEVQLTAAQQALRGRLSGAPPMTPPQIGETVGQRFGRANNEAADEVTHAYNSAVEPTVLAANGVPDQ</sequence>
<proteinExistence type="predicted"/>
<reference evidence="2" key="1">
    <citation type="submission" date="2020-05" db="EMBL/GenBank/DDBJ databases">
        <authorList>
            <person name="Chiriac C."/>
            <person name="Salcher M."/>
            <person name="Ghai R."/>
            <person name="Kavagutti S V."/>
        </authorList>
    </citation>
    <scope>NUCLEOTIDE SEQUENCE</scope>
</reference>
<gene>
    <name evidence="2" type="ORF">UFOVP1339_64</name>
</gene>
<feature type="region of interest" description="Disordered" evidence="1">
    <location>
        <begin position="1"/>
        <end position="25"/>
    </location>
</feature>
<accession>A0A6J5S2A2</accession>
<feature type="non-terminal residue" evidence="2">
    <location>
        <position position="399"/>
    </location>
</feature>
<evidence type="ECO:0000256" key="1">
    <source>
        <dbReference type="SAM" id="MobiDB-lite"/>
    </source>
</evidence>
<organism evidence="2">
    <name type="scientific">uncultured Caudovirales phage</name>
    <dbReference type="NCBI Taxonomy" id="2100421"/>
    <lineage>
        <taxon>Viruses</taxon>
        <taxon>Duplodnaviria</taxon>
        <taxon>Heunggongvirae</taxon>
        <taxon>Uroviricota</taxon>
        <taxon>Caudoviricetes</taxon>
        <taxon>Peduoviridae</taxon>
        <taxon>Maltschvirus</taxon>
        <taxon>Maltschvirus maltsch</taxon>
    </lineage>
</organism>
<dbReference type="EMBL" id="LR797300">
    <property type="protein sequence ID" value="CAB4200703.1"/>
    <property type="molecule type" value="Genomic_DNA"/>
</dbReference>
<protein>
    <submittedName>
        <fullName evidence="2">Uncharacterized protein</fullName>
    </submittedName>
</protein>